<evidence type="ECO:0000313" key="5">
    <source>
        <dbReference type="EMBL" id="KAK7818990.1"/>
    </source>
</evidence>
<reference evidence="5 6" key="1">
    <citation type="journal article" date="2018" name="Sci. Data">
        <title>The draft genome sequence of cork oak.</title>
        <authorList>
            <person name="Ramos A.M."/>
            <person name="Usie A."/>
            <person name="Barbosa P."/>
            <person name="Barros P.M."/>
            <person name="Capote T."/>
            <person name="Chaves I."/>
            <person name="Simoes F."/>
            <person name="Abreu I."/>
            <person name="Carrasquinho I."/>
            <person name="Faro C."/>
            <person name="Guimaraes J.B."/>
            <person name="Mendonca D."/>
            <person name="Nobrega F."/>
            <person name="Rodrigues L."/>
            <person name="Saibo N.J.M."/>
            <person name="Varela M.C."/>
            <person name="Egas C."/>
            <person name="Matos J."/>
            <person name="Miguel C.M."/>
            <person name="Oliveira M.M."/>
            <person name="Ricardo C.P."/>
            <person name="Goncalves S."/>
        </authorList>
    </citation>
    <scope>NUCLEOTIDE SEQUENCE [LARGE SCALE GENOMIC DNA]</scope>
    <source>
        <strain evidence="6">cv. HL8</strain>
    </source>
</reference>
<protein>
    <submittedName>
        <fullName evidence="5">Deacetylvindoline o-acetyltransferase</fullName>
    </submittedName>
</protein>
<dbReference type="Gene3D" id="3.30.559.10">
    <property type="entry name" value="Chloramphenicol acetyltransferase-like domain"/>
    <property type="match status" value="1"/>
</dbReference>
<evidence type="ECO:0000256" key="4">
    <source>
        <dbReference type="SAM" id="SignalP"/>
    </source>
</evidence>
<dbReference type="AlphaFoldDB" id="A0AAW0IWQ8"/>
<dbReference type="Proteomes" id="UP000237347">
    <property type="component" value="Unassembled WGS sequence"/>
</dbReference>
<evidence type="ECO:0000256" key="1">
    <source>
        <dbReference type="ARBA" id="ARBA00009861"/>
    </source>
</evidence>
<keyword evidence="6" id="KW-1185">Reference proteome</keyword>
<organism evidence="5 6">
    <name type="scientific">Quercus suber</name>
    <name type="common">Cork oak</name>
    <dbReference type="NCBI Taxonomy" id="58331"/>
    <lineage>
        <taxon>Eukaryota</taxon>
        <taxon>Viridiplantae</taxon>
        <taxon>Streptophyta</taxon>
        <taxon>Embryophyta</taxon>
        <taxon>Tracheophyta</taxon>
        <taxon>Spermatophyta</taxon>
        <taxon>Magnoliopsida</taxon>
        <taxon>eudicotyledons</taxon>
        <taxon>Gunneridae</taxon>
        <taxon>Pentapetalae</taxon>
        <taxon>rosids</taxon>
        <taxon>fabids</taxon>
        <taxon>Fagales</taxon>
        <taxon>Fagaceae</taxon>
        <taxon>Quercus</taxon>
    </lineage>
</organism>
<keyword evidence="3" id="KW-0012">Acyltransferase</keyword>
<evidence type="ECO:0000256" key="3">
    <source>
        <dbReference type="ARBA" id="ARBA00023315"/>
    </source>
</evidence>
<comment type="caution">
    <text evidence="5">The sequence shown here is derived from an EMBL/GenBank/DDBJ whole genome shotgun (WGS) entry which is preliminary data.</text>
</comment>
<keyword evidence="2" id="KW-0808">Transferase</keyword>
<keyword evidence="4" id="KW-0732">Signal</keyword>
<evidence type="ECO:0000313" key="6">
    <source>
        <dbReference type="Proteomes" id="UP000237347"/>
    </source>
</evidence>
<dbReference type="PANTHER" id="PTHR31623:SF17">
    <property type="entry name" value="F21J9.9"/>
    <property type="match status" value="1"/>
</dbReference>
<accession>A0AAW0IWQ8</accession>
<dbReference type="InterPro" id="IPR023213">
    <property type="entry name" value="CAT-like_dom_sf"/>
</dbReference>
<dbReference type="EMBL" id="PKMF04000803">
    <property type="protein sequence ID" value="KAK7818990.1"/>
    <property type="molecule type" value="Genomic_DNA"/>
</dbReference>
<feature type="chain" id="PRO_5043732236" evidence="4">
    <location>
        <begin position="18"/>
        <end position="78"/>
    </location>
</feature>
<proteinExistence type="inferred from homology"/>
<evidence type="ECO:0000256" key="2">
    <source>
        <dbReference type="ARBA" id="ARBA00022679"/>
    </source>
</evidence>
<dbReference type="Pfam" id="PF02458">
    <property type="entry name" value="Transferase"/>
    <property type="match status" value="1"/>
</dbReference>
<comment type="similarity">
    <text evidence="1">Belongs to the plant acyltransferase family.</text>
</comment>
<name>A0AAW0IWQ8_QUESU</name>
<sequence>MLLIQLTAFSCGGIAIAVCPSHKIMDGSSLFTFLKVGQPLVVDMAKKCITRRFVFDASKIATLKAKTAGASGQRPPQT</sequence>
<feature type="signal peptide" evidence="4">
    <location>
        <begin position="1"/>
        <end position="17"/>
    </location>
</feature>
<dbReference type="GO" id="GO:0016746">
    <property type="term" value="F:acyltransferase activity"/>
    <property type="evidence" value="ECO:0007669"/>
    <property type="project" value="UniProtKB-KW"/>
</dbReference>
<gene>
    <name evidence="5" type="primary">DAT_0</name>
    <name evidence="5" type="ORF">CFP56_040839</name>
</gene>
<dbReference type="PANTHER" id="PTHR31623">
    <property type="entry name" value="F21J9.9"/>
    <property type="match status" value="1"/>
</dbReference>